<dbReference type="PANTHER" id="PTHR10443:SF12">
    <property type="entry name" value="DIPEPTIDASE"/>
    <property type="match status" value="1"/>
</dbReference>
<dbReference type="PROSITE" id="PS51365">
    <property type="entry name" value="RENAL_DIPEPTIDASE_2"/>
    <property type="match status" value="1"/>
</dbReference>
<reference evidence="1" key="1">
    <citation type="submission" date="2018-05" db="EMBL/GenBank/DDBJ databases">
        <authorList>
            <person name="Lanie J.A."/>
            <person name="Ng W.-L."/>
            <person name="Kazmierczak K.M."/>
            <person name="Andrzejewski T.M."/>
            <person name="Davidsen T.M."/>
            <person name="Wayne K.J."/>
            <person name="Tettelin H."/>
            <person name="Glass J.I."/>
            <person name="Rusch D."/>
            <person name="Podicherti R."/>
            <person name="Tsui H.-C.T."/>
            <person name="Winkler M.E."/>
        </authorList>
    </citation>
    <scope>NUCLEOTIDE SEQUENCE</scope>
</reference>
<organism evidence="1">
    <name type="scientific">marine metagenome</name>
    <dbReference type="NCBI Taxonomy" id="408172"/>
    <lineage>
        <taxon>unclassified sequences</taxon>
        <taxon>metagenomes</taxon>
        <taxon>ecological metagenomes</taxon>
    </lineage>
</organism>
<name>A0A381UME5_9ZZZZ</name>
<dbReference type="InterPro" id="IPR032466">
    <property type="entry name" value="Metal_Hydrolase"/>
</dbReference>
<protein>
    <recommendedName>
        <fullName evidence="2">Peptidase M19</fullName>
    </recommendedName>
</protein>
<evidence type="ECO:0000313" key="1">
    <source>
        <dbReference type="EMBL" id="SVA29345.1"/>
    </source>
</evidence>
<dbReference type="AlphaFoldDB" id="A0A381UME5"/>
<sequence>MKEQFKNQIIIDGLQYCNWNREIFEDLWRGGLTAVHATLVYWENTEESFKKIDKWNDLFIQHKDIICHAHNTRDIIEAKKNNKVAIIFGFQNSAPIANDIFLLEKFFSRGLRFMQLTYNNQTPLAGGCFEPNDSGVSRFGHAVIEEMNRLGMIVDLSHAGRQTCLDAISLSSKPVAISHANPQFFHKSIRNIDEEVLKNLAKKDGFIGLSLYPLHLKNHGDCTLEEFCMMVHQLVGMIGIDHVGIGSDLCKNWPDEVVMWMRNGKWTKKKDYGESTNKDTSWPKQPAWFEKGSDIINIFNGLVKSGMNENDAFKILGSNWLEFMKEHF</sequence>
<dbReference type="Pfam" id="PF01244">
    <property type="entry name" value="Peptidase_M19"/>
    <property type="match status" value="1"/>
</dbReference>
<accession>A0A381UME5</accession>
<dbReference type="EMBL" id="UINC01006740">
    <property type="protein sequence ID" value="SVA29345.1"/>
    <property type="molecule type" value="Genomic_DNA"/>
</dbReference>
<dbReference type="PANTHER" id="PTHR10443">
    <property type="entry name" value="MICROSOMAL DIPEPTIDASE"/>
    <property type="match status" value="1"/>
</dbReference>
<gene>
    <name evidence="1" type="ORF">METZ01_LOCUS82199</name>
</gene>
<dbReference type="SUPFAM" id="SSF51556">
    <property type="entry name" value="Metallo-dependent hydrolases"/>
    <property type="match status" value="1"/>
</dbReference>
<dbReference type="InterPro" id="IPR008257">
    <property type="entry name" value="Pept_M19"/>
</dbReference>
<proteinExistence type="predicted"/>
<evidence type="ECO:0008006" key="2">
    <source>
        <dbReference type="Google" id="ProtNLM"/>
    </source>
</evidence>
<dbReference type="GO" id="GO:0006508">
    <property type="term" value="P:proteolysis"/>
    <property type="evidence" value="ECO:0007669"/>
    <property type="project" value="InterPro"/>
</dbReference>
<dbReference type="GO" id="GO:0070573">
    <property type="term" value="F:metallodipeptidase activity"/>
    <property type="evidence" value="ECO:0007669"/>
    <property type="project" value="InterPro"/>
</dbReference>
<dbReference type="Gene3D" id="3.20.20.140">
    <property type="entry name" value="Metal-dependent hydrolases"/>
    <property type="match status" value="1"/>
</dbReference>